<accession>A0A4U6X7E2</accession>
<reference evidence="6 7" key="1">
    <citation type="journal article" date="2019" name="PLoS ONE">
        <title>Comparative genome analysis indicates high evolutionary potential of pathogenicity genes in Colletotrichum tanaceti.</title>
        <authorList>
            <person name="Lelwala R.V."/>
            <person name="Korhonen P.K."/>
            <person name="Young N.D."/>
            <person name="Scott J.B."/>
            <person name="Ades P.A."/>
            <person name="Gasser R.B."/>
            <person name="Taylor P.W.J."/>
        </authorList>
    </citation>
    <scope>NUCLEOTIDE SEQUENCE [LARGE SCALE GENOMIC DNA]</scope>
    <source>
        <strain evidence="6">BRIP57314</strain>
    </source>
</reference>
<dbReference type="SUPFAM" id="SSF48179">
    <property type="entry name" value="6-phosphogluconate dehydrogenase C-terminal domain-like"/>
    <property type="match status" value="1"/>
</dbReference>
<evidence type="ECO:0000256" key="1">
    <source>
        <dbReference type="ARBA" id="ARBA00007870"/>
    </source>
</evidence>
<dbReference type="PANTHER" id="PTHR43765:SF2">
    <property type="entry name" value="2-DEHYDROPANTOATE 2-REDUCTASE"/>
    <property type="match status" value="1"/>
</dbReference>
<evidence type="ECO:0000259" key="5">
    <source>
        <dbReference type="Pfam" id="PF08546"/>
    </source>
</evidence>
<evidence type="ECO:0000313" key="7">
    <source>
        <dbReference type="Proteomes" id="UP000310108"/>
    </source>
</evidence>
<comment type="caution">
    <text evidence="6">The sequence shown here is derived from an EMBL/GenBank/DDBJ whole genome shotgun (WGS) entry which is preliminary data.</text>
</comment>
<dbReference type="InterPro" id="IPR050838">
    <property type="entry name" value="Ketopantoate_reductase"/>
</dbReference>
<name>A0A4U6X7E2_9PEZI</name>
<dbReference type="InterPro" id="IPR013332">
    <property type="entry name" value="KPR_N"/>
</dbReference>
<dbReference type="GO" id="GO:0008677">
    <property type="term" value="F:2-dehydropantoate 2-reductase activity"/>
    <property type="evidence" value="ECO:0007669"/>
    <property type="project" value="TreeGrafter"/>
</dbReference>
<dbReference type="InterPro" id="IPR013328">
    <property type="entry name" value="6PGD_dom2"/>
</dbReference>
<dbReference type="PANTHER" id="PTHR43765">
    <property type="entry name" value="2-DEHYDROPANTOATE 2-REDUCTASE-RELATED"/>
    <property type="match status" value="1"/>
</dbReference>
<organism evidence="6 7">
    <name type="scientific">Colletotrichum tanaceti</name>
    <dbReference type="NCBI Taxonomy" id="1306861"/>
    <lineage>
        <taxon>Eukaryota</taxon>
        <taxon>Fungi</taxon>
        <taxon>Dikarya</taxon>
        <taxon>Ascomycota</taxon>
        <taxon>Pezizomycotina</taxon>
        <taxon>Sordariomycetes</taxon>
        <taxon>Hypocreomycetidae</taxon>
        <taxon>Glomerellales</taxon>
        <taxon>Glomerellaceae</taxon>
        <taxon>Colletotrichum</taxon>
        <taxon>Colletotrichum destructivum species complex</taxon>
    </lineage>
</organism>
<evidence type="ECO:0000313" key="6">
    <source>
        <dbReference type="EMBL" id="TKW50839.1"/>
    </source>
</evidence>
<protein>
    <submittedName>
        <fullName evidence="6">Putative 2-dehydropantoate 2-reductase</fullName>
    </submittedName>
</protein>
<sequence length="539" mass="60298">MCNGNKQEMRVSQSVFNAFPTCLLTSSVPLPQSSTETRHQTGWHISSCESKSNQNKALSVFIMIGRKCLSQILVKPHRVWVRSYSSGHPRVSKMSPAWLQTVLGPATKQDAPEMYAWTLDNLEDRTPFSSPPASRPDDHHDNSHRRVYILGVGNLGSLFATSLASLPEPPPVTLVLHRKDLLLSWSENPGIEITRRGSVYKHLNFDVELWSEEPPRIGKVREVTEGQGIRNLIVATKASQALPEVDRVRRYLDENSTIAFAQNGMCKLWPPHGMTYTDYRFRDGSHPNWLACVTTHGVTSLGRFKSVHASEADIKIGPVYLNKSPGKSSGLSNLLSQAPNLNGRSVAQDELWVLQLEKLVVNSIINPLTAILRCKNGELFSKTESSLAELIGVLLLEASNVLRALIKDQSTDAILQPVPREAKSVQNAEVDRNSLDQRLGLLDRFSQPRLKEMLYDVGYKVRENTSSMLQDVMAGKQTEINEFNGWLVETAGYLDDNLDTTHHQILVDLVRNNCLLNRESLLNHFPCLRDSKLAAARNQ</sequence>
<comment type="similarity">
    <text evidence="1">Belongs to the ketopantoate reductase family.</text>
</comment>
<gene>
    <name evidence="6" type="ORF">CTA1_12180</name>
</gene>
<keyword evidence="7" id="KW-1185">Reference proteome</keyword>
<dbReference type="Pfam" id="PF02558">
    <property type="entry name" value="ApbA"/>
    <property type="match status" value="1"/>
</dbReference>
<keyword evidence="2" id="KW-0521">NADP</keyword>
<dbReference type="InterPro" id="IPR013752">
    <property type="entry name" value="KPA_reductase"/>
</dbReference>
<feature type="domain" description="Ketopantoate reductase C-terminal" evidence="5">
    <location>
        <begin position="354"/>
        <end position="511"/>
    </location>
</feature>
<dbReference type="GO" id="GO:0050661">
    <property type="term" value="F:NADP binding"/>
    <property type="evidence" value="ECO:0007669"/>
    <property type="project" value="TreeGrafter"/>
</dbReference>
<dbReference type="OrthoDB" id="73846at2759"/>
<dbReference type="Gene3D" id="1.10.1040.10">
    <property type="entry name" value="N-(1-d-carboxylethyl)-l-norvaline Dehydrogenase, domain 2"/>
    <property type="match status" value="1"/>
</dbReference>
<dbReference type="AlphaFoldDB" id="A0A4U6X7E2"/>
<evidence type="ECO:0000259" key="4">
    <source>
        <dbReference type="Pfam" id="PF02558"/>
    </source>
</evidence>
<dbReference type="Gene3D" id="3.40.50.720">
    <property type="entry name" value="NAD(P)-binding Rossmann-like Domain"/>
    <property type="match status" value="1"/>
</dbReference>
<feature type="domain" description="Ketopantoate reductase N-terminal" evidence="4">
    <location>
        <begin position="147"/>
        <end position="318"/>
    </location>
</feature>
<evidence type="ECO:0000256" key="2">
    <source>
        <dbReference type="ARBA" id="ARBA00022857"/>
    </source>
</evidence>
<dbReference type="Pfam" id="PF08546">
    <property type="entry name" value="ApbA_C"/>
    <property type="match status" value="1"/>
</dbReference>
<dbReference type="EMBL" id="PJEX01000356">
    <property type="protein sequence ID" value="TKW50839.1"/>
    <property type="molecule type" value="Genomic_DNA"/>
</dbReference>
<proteinExistence type="inferred from homology"/>
<dbReference type="Proteomes" id="UP000310108">
    <property type="component" value="Unassembled WGS sequence"/>
</dbReference>
<dbReference type="GO" id="GO:0005739">
    <property type="term" value="C:mitochondrion"/>
    <property type="evidence" value="ECO:0007669"/>
    <property type="project" value="TreeGrafter"/>
</dbReference>
<dbReference type="STRING" id="1306861.A0A4U6X7E2"/>
<dbReference type="InterPro" id="IPR008927">
    <property type="entry name" value="6-PGluconate_DH-like_C_sf"/>
</dbReference>
<keyword evidence="3" id="KW-0560">Oxidoreductase</keyword>
<evidence type="ECO:0000256" key="3">
    <source>
        <dbReference type="ARBA" id="ARBA00023002"/>
    </source>
</evidence>